<evidence type="ECO:0000256" key="3">
    <source>
        <dbReference type="ARBA" id="ARBA00005046"/>
    </source>
</evidence>
<evidence type="ECO:0000256" key="1">
    <source>
        <dbReference type="ARBA" id="ARBA00002901"/>
    </source>
</evidence>
<comment type="catalytic activity">
    <reaction evidence="9">
        <text>adenylyl-molybdopterin + molybdate = Mo-molybdopterin + AMP + H(+)</text>
        <dbReference type="Rhea" id="RHEA:35047"/>
        <dbReference type="ChEBI" id="CHEBI:15378"/>
        <dbReference type="ChEBI" id="CHEBI:36264"/>
        <dbReference type="ChEBI" id="CHEBI:62727"/>
        <dbReference type="ChEBI" id="CHEBI:71302"/>
        <dbReference type="ChEBI" id="CHEBI:456215"/>
        <dbReference type="EC" id="2.10.1.1"/>
    </reaction>
</comment>
<dbReference type="InterPro" id="IPR005110">
    <property type="entry name" value="MoeA_linker/N"/>
</dbReference>
<keyword evidence="7 10" id="KW-0500">Molybdenum</keyword>
<proteinExistence type="inferred from homology"/>
<comment type="function">
    <text evidence="2">May be involved in the biosynthesis of molybdopterin.</text>
</comment>
<evidence type="ECO:0000259" key="11">
    <source>
        <dbReference type="SMART" id="SM00852"/>
    </source>
</evidence>
<dbReference type="NCBIfam" id="TIGR00177">
    <property type="entry name" value="molyb_syn"/>
    <property type="match status" value="1"/>
</dbReference>
<dbReference type="InterPro" id="IPR036688">
    <property type="entry name" value="MoeA_C_domain_IV_sf"/>
</dbReference>
<dbReference type="RefSeq" id="WP_176269674.1">
    <property type="nucleotide sequence ID" value="NZ_JABVBA010000004.1"/>
</dbReference>
<dbReference type="PANTHER" id="PTHR10192">
    <property type="entry name" value="MOLYBDOPTERIN BIOSYNTHESIS PROTEIN"/>
    <property type="match status" value="1"/>
</dbReference>
<evidence type="ECO:0000256" key="6">
    <source>
        <dbReference type="ARBA" id="ARBA00021108"/>
    </source>
</evidence>
<evidence type="ECO:0000256" key="4">
    <source>
        <dbReference type="ARBA" id="ARBA00010763"/>
    </source>
</evidence>
<dbReference type="PROSITE" id="PS01079">
    <property type="entry name" value="MOCF_BIOSYNTHESIS_2"/>
    <property type="match status" value="1"/>
</dbReference>
<dbReference type="InterPro" id="IPR001453">
    <property type="entry name" value="MoaB/Mog_dom"/>
</dbReference>
<comment type="caution">
    <text evidence="12">The sequence shown here is derived from an EMBL/GenBank/DDBJ whole genome shotgun (WGS) entry which is preliminary data.</text>
</comment>
<name>A0ABX2N9M3_9FIRM</name>
<evidence type="ECO:0000256" key="5">
    <source>
        <dbReference type="ARBA" id="ARBA00013269"/>
    </source>
</evidence>
<evidence type="ECO:0000313" key="13">
    <source>
        <dbReference type="Proteomes" id="UP000540919"/>
    </source>
</evidence>
<evidence type="ECO:0000256" key="8">
    <source>
        <dbReference type="ARBA" id="ARBA00023150"/>
    </source>
</evidence>
<gene>
    <name evidence="12" type="ORF">HV819_05325</name>
</gene>
<keyword evidence="13" id="KW-1185">Reference proteome</keyword>
<dbReference type="PANTHER" id="PTHR10192:SF16">
    <property type="entry name" value="MOLYBDOPTERIN MOLYBDENUMTRANSFERASE"/>
    <property type="match status" value="1"/>
</dbReference>
<dbReference type="InterPro" id="IPR005111">
    <property type="entry name" value="MoeA_C_domain_IV"/>
</dbReference>
<evidence type="ECO:0000313" key="12">
    <source>
        <dbReference type="EMBL" id="NVF11407.1"/>
    </source>
</evidence>
<dbReference type="InterPro" id="IPR024370">
    <property type="entry name" value="PBP_domain"/>
</dbReference>
<evidence type="ECO:0000256" key="10">
    <source>
        <dbReference type="RuleBase" id="RU365090"/>
    </source>
</evidence>
<dbReference type="SUPFAM" id="SSF63867">
    <property type="entry name" value="MoeA C-terminal domain-like"/>
    <property type="match status" value="1"/>
</dbReference>
<dbReference type="InterPro" id="IPR036425">
    <property type="entry name" value="MoaB/Mog-like_dom_sf"/>
</dbReference>
<dbReference type="Proteomes" id="UP000540919">
    <property type="component" value="Unassembled WGS sequence"/>
</dbReference>
<dbReference type="NCBIfam" id="NF011068">
    <property type="entry name" value="PRK14498.1"/>
    <property type="match status" value="1"/>
</dbReference>
<comment type="similarity">
    <text evidence="4 10">Belongs to the MoeA family.</text>
</comment>
<dbReference type="Gene3D" id="3.90.105.10">
    <property type="entry name" value="Molybdopterin biosynthesis moea protein, domain 2"/>
    <property type="match status" value="1"/>
</dbReference>
<feature type="domain" description="MoaB/Mog" evidence="11">
    <location>
        <begin position="174"/>
        <end position="312"/>
    </location>
</feature>
<protein>
    <recommendedName>
        <fullName evidence="6 10">Molybdopterin molybdenumtransferase</fullName>
        <ecNumber evidence="5 10">2.10.1.1</ecNumber>
    </recommendedName>
</protein>
<reference evidence="12 13" key="1">
    <citation type="submission" date="2020-06" db="EMBL/GenBank/DDBJ databases">
        <title>Anaerococcus sp. nov., isolated form swine feces.</title>
        <authorList>
            <person name="Yu S."/>
        </authorList>
    </citation>
    <scope>NUCLEOTIDE SEQUENCE [LARGE SCALE GENOMIC DNA]</scope>
    <source>
        <strain evidence="12 13">AGMB00486</strain>
    </source>
</reference>
<dbReference type="InterPro" id="IPR036135">
    <property type="entry name" value="MoeA_linker/N_sf"/>
</dbReference>
<dbReference type="Gene3D" id="3.40.980.10">
    <property type="entry name" value="MoaB/Mog-like domain"/>
    <property type="match status" value="1"/>
</dbReference>
<evidence type="ECO:0000256" key="9">
    <source>
        <dbReference type="ARBA" id="ARBA00047317"/>
    </source>
</evidence>
<comment type="cofactor">
    <cofactor evidence="10">
        <name>Mg(2+)</name>
        <dbReference type="ChEBI" id="CHEBI:18420"/>
    </cofactor>
</comment>
<dbReference type="SUPFAM" id="SSF53850">
    <property type="entry name" value="Periplasmic binding protein-like II"/>
    <property type="match status" value="1"/>
</dbReference>
<keyword evidence="8 10" id="KW-0501">Molybdenum cofactor biosynthesis</keyword>
<dbReference type="Pfam" id="PF03454">
    <property type="entry name" value="MoeA_C"/>
    <property type="match status" value="1"/>
</dbReference>
<dbReference type="SUPFAM" id="SSF53218">
    <property type="entry name" value="Molybdenum cofactor biosynthesis proteins"/>
    <property type="match status" value="1"/>
</dbReference>
<evidence type="ECO:0000256" key="2">
    <source>
        <dbReference type="ARBA" id="ARBA00003487"/>
    </source>
</evidence>
<keyword evidence="10" id="KW-0479">Metal-binding</keyword>
<dbReference type="Gene3D" id="2.40.340.10">
    <property type="entry name" value="MoeA, C-terminal, domain IV"/>
    <property type="match status" value="1"/>
</dbReference>
<dbReference type="Pfam" id="PF00994">
    <property type="entry name" value="MoCF_biosynth"/>
    <property type="match status" value="1"/>
</dbReference>
<dbReference type="InterPro" id="IPR008284">
    <property type="entry name" value="MoCF_biosynth_CS"/>
</dbReference>
<dbReference type="Pfam" id="PF12727">
    <property type="entry name" value="PBP_like"/>
    <property type="match status" value="1"/>
</dbReference>
<sequence length="632" mass="70628">MRNIYLDTQELEKALKIFQENILKFFYKLESETISSKDAFGRVSRNAIYAKYSSPAYHSSAMDGVMVKSEMTKYARENKPLFLKNEDFIFCNTGSALVKGYDAVIMIEDVKIEKDGITIMKAVNPWENIRIQGEDVVEKDLLFTSFHKFSSVDLSVLIASGITEVEVLKKVKLAIIPSGNEIIGEEDELKIGKIIESNSAMLISMARENGIDTLLYPIVKDNKDDIKTVLEKALNECDFITLIAGTSAGSKDYAREVLEEMGEVYAHGLSIKPGKPAILGKIGETPFVGLPGYPVSAHIIFDKIVISTILKKMRVNIEDKLILKAKLTRPIISSLKNREYIRIKIGIVDGKLIATPLDRKAGSLYSLSESDGYVIIDRNIEGYNRGDVVNVSLHRPIPKNVLENRIVSIGSHDIVLDVINDLLAIENKNTRLSSSHVGSLSGFKALSEGDSLIAPSHLLDKNGTYNNDAIKLFFKNEKVGKINVVGRRQGIYVEKGNPLGIKTIEDLLDKTMINRQRGAGTRLLFDYLLDKKNIDKYKIKGYDNEVTTHLSAALAVKNRDCDFSIGVESAAIKMDIDFIYLKDEEYQFIVKEKNLKLNSIKDIIEILKSKKFKDTMEKLGGYNTDKSGSIII</sequence>
<keyword evidence="10" id="KW-0808">Transferase</keyword>
<dbReference type="CDD" id="cd00887">
    <property type="entry name" value="MoeA"/>
    <property type="match status" value="1"/>
</dbReference>
<dbReference type="EC" id="2.10.1.1" evidence="5 10"/>
<comment type="function">
    <text evidence="1 10">Catalyzes the insertion of molybdate into adenylated molybdopterin with the concomitant release of AMP.</text>
</comment>
<dbReference type="EMBL" id="JABVBA010000004">
    <property type="protein sequence ID" value="NVF11407.1"/>
    <property type="molecule type" value="Genomic_DNA"/>
</dbReference>
<accession>A0ABX2N9M3</accession>
<dbReference type="Pfam" id="PF03453">
    <property type="entry name" value="MoeA_N"/>
    <property type="match status" value="1"/>
</dbReference>
<evidence type="ECO:0000256" key="7">
    <source>
        <dbReference type="ARBA" id="ARBA00022505"/>
    </source>
</evidence>
<organism evidence="12 13">
    <name type="scientific">Anaerococcus faecalis</name>
    <dbReference type="NCBI Taxonomy" id="2742993"/>
    <lineage>
        <taxon>Bacteria</taxon>
        <taxon>Bacillati</taxon>
        <taxon>Bacillota</taxon>
        <taxon>Tissierellia</taxon>
        <taxon>Tissierellales</taxon>
        <taxon>Peptoniphilaceae</taxon>
        <taxon>Anaerococcus</taxon>
    </lineage>
</organism>
<dbReference type="SMART" id="SM00852">
    <property type="entry name" value="MoCF_biosynth"/>
    <property type="match status" value="1"/>
</dbReference>
<dbReference type="Gene3D" id="2.170.190.11">
    <property type="entry name" value="Molybdopterin biosynthesis moea protein, domain 3"/>
    <property type="match status" value="1"/>
</dbReference>
<dbReference type="SUPFAM" id="SSF63882">
    <property type="entry name" value="MoeA N-terminal region -like"/>
    <property type="match status" value="1"/>
</dbReference>
<keyword evidence="10" id="KW-0460">Magnesium</keyword>
<dbReference type="InterPro" id="IPR038987">
    <property type="entry name" value="MoeA-like"/>
</dbReference>
<comment type="pathway">
    <text evidence="3 10">Cofactor biosynthesis; molybdopterin biosynthesis.</text>
</comment>